<protein>
    <submittedName>
        <fullName evidence="2">Uncharacterized protein</fullName>
    </submittedName>
</protein>
<reference evidence="2 3" key="1">
    <citation type="submission" date="2019-07" db="EMBL/GenBank/DDBJ databases">
        <authorList>
            <person name="Huq M.A."/>
        </authorList>
    </citation>
    <scope>NUCLEOTIDE SEQUENCE [LARGE SCALE GENOMIC DNA]</scope>
    <source>
        <strain evidence="2 3">MAH-3</strain>
    </source>
</reference>
<name>A0A556MJY5_9FLAO</name>
<accession>A0A556MJY5</accession>
<organism evidence="2 3">
    <name type="scientific">Fluviicola chungangensis</name>
    <dbReference type="NCBI Taxonomy" id="2597671"/>
    <lineage>
        <taxon>Bacteria</taxon>
        <taxon>Pseudomonadati</taxon>
        <taxon>Bacteroidota</taxon>
        <taxon>Flavobacteriia</taxon>
        <taxon>Flavobacteriales</taxon>
        <taxon>Crocinitomicaceae</taxon>
        <taxon>Fluviicola</taxon>
    </lineage>
</organism>
<keyword evidence="1" id="KW-0732">Signal</keyword>
<keyword evidence="3" id="KW-1185">Reference proteome</keyword>
<dbReference type="AlphaFoldDB" id="A0A556MJY5"/>
<feature type="signal peptide" evidence="1">
    <location>
        <begin position="1"/>
        <end position="22"/>
    </location>
</feature>
<dbReference type="Proteomes" id="UP000316008">
    <property type="component" value="Unassembled WGS sequence"/>
</dbReference>
<dbReference type="EMBL" id="VLPL01000009">
    <property type="protein sequence ID" value="TSJ40183.1"/>
    <property type="molecule type" value="Genomic_DNA"/>
</dbReference>
<comment type="caution">
    <text evidence="2">The sequence shown here is derived from an EMBL/GenBank/DDBJ whole genome shotgun (WGS) entry which is preliminary data.</text>
</comment>
<gene>
    <name evidence="2" type="ORF">FO442_16425</name>
</gene>
<evidence type="ECO:0000256" key="1">
    <source>
        <dbReference type="SAM" id="SignalP"/>
    </source>
</evidence>
<dbReference type="OrthoDB" id="613240at2"/>
<evidence type="ECO:0000313" key="2">
    <source>
        <dbReference type="EMBL" id="TSJ40183.1"/>
    </source>
</evidence>
<sequence length="552" mass="62795">MKIRNLAALAFIGATFASTVLAQDDKVTTSKEFEYKAGDPYPVVDAAIKSYSSRDGGVVSFKMNSRSVTIQKFSGSPLNQESSKLYEDFPNGTVYEDDIETEDFVYLLYSVWDKPNKVEQLYVRAINLKTGEFENEGERIIAVEGKVTGGDGNKFKLATSFDNSKLLVRFRKKPESRNDKVNKDVIGLYVFDSKSMKQLWGKDVEMPYTEARMDNIDYAVGSNGDVFILSEVMKEGETRKFDRDDNPNFDNQLIAISESGVDVNASEIDVKGKFVTQASFFEGKNDALMIAGFYGNKRGIQTDGIFYLSLTKDGTQSDFKNFEIPLELIKQYMSQRSQEKLEKKEDKGKDLGMTNMVLRDILIHDDGSIFFAAEKYYVITRTDTKTGNTTYDYYFEEMLAAKIDKNGELVYMKKLPKRQHSSSSGSGFGFVSFSGFIGANFFRNSELSYKLVQSDNYYYIMFLDNVKNMMLDENKVPARHEQGRGGFLTAYQINKESGSVKKLSILDTRDAQGYELFQFSPKRIVELGDDEFAVEFYIKKKQDIMIRIKIKD</sequence>
<evidence type="ECO:0000313" key="3">
    <source>
        <dbReference type="Proteomes" id="UP000316008"/>
    </source>
</evidence>
<dbReference type="RefSeq" id="WP_144334311.1">
    <property type="nucleotide sequence ID" value="NZ_VLPL01000009.1"/>
</dbReference>
<feature type="chain" id="PRO_5021728209" evidence="1">
    <location>
        <begin position="23"/>
        <end position="552"/>
    </location>
</feature>
<proteinExistence type="predicted"/>